<protein>
    <submittedName>
        <fullName evidence="1">Uncharacterized protein</fullName>
    </submittedName>
</protein>
<sequence>MQSPYEVLRTLNKFKLSSPSFLWFFMFLMVVSLSHKQTSTQINPLYLCWILPFPICFQCLDHLTNKIYKSHRVTGTLVFSFFSRSLNNIYKPKQFDVESKHPLPTNLKPFSVRKTMKHAHRRRALMEELDVLLCNDTWLLVSFSKNKNIVGYK</sequence>
<evidence type="ECO:0000313" key="1">
    <source>
        <dbReference type="EMBL" id="RDY08285.1"/>
    </source>
</evidence>
<comment type="caution">
    <text evidence="1">The sequence shown here is derived from an EMBL/GenBank/DDBJ whole genome shotgun (WGS) entry which is preliminary data.</text>
</comment>
<evidence type="ECO:0000313" key="2">
    <source>
        <dbReference type="Proteomes" id="UP000257109"/>
    </source>
</evidence>
<feature type="non-terminal residue" evidence="1">
    <location>
        <position position="1"/>
    </location>
</feature>
<proteinExistence type="predicted"/>
<keyword evidence="2" id="KW-1185">Reference proteome</keyword>
<reference evidence="1" key="1">
    <citation type="submission" date="2018-05" db="EMBL/GenBank/DDBJ databases">
        <title>Draft genome of Mucuna pruriens seed.</title>
        <authorList>
            <person name="Nnadi N.E."/>
            <person name="Vos R."/>
            <person name="Hasami M.H."/>
            <person name="Devisetty U.K."/>
            <person name="Aguiy J.C."/>
        </authorList>
    </citation>
    <scope>NUCLEOTIDE SEQUENCE [LARGE SCALE GENOMIC DNA]</scope>
    <source>
        <strain evidence="1">JCA_2017</strain>
    </source>
</reference>
<dbReference type="Proteomes" id="UP000257109">
    <property type="component" value="Unassembled WGS sequence"/>
</dbReference>
<dbReference type="AlphaFoldDB" id="A0A371HZQ7"/>
<gene>
    <name evidence="1" type="ORF">CR513_07503</name>
</gene>
<name>A0A371HZQ7_MUCPR</name>
<dbReference type="EMBL" id="QJKJ01001305">
    <property type="protein sequence ID" value="RDY08285.1"/>
    <property type="molecule type" value="Genomic_DNA"/>
</dbReference>
<accession>A0A371HZQ7</accession>
<organism evidence="1 2">
    <name type="scientific">Mucuna pruriens</name>
    <name type="common">Velvet bean</name>
    <name type="synonym">Dolichos pruriens</name>
    <dbReference type="NCBI Taxonomy" id="157652"/>
    <lineage>
        <taxon>Eukaryota</taxon>
        <taxon>Viridiplantae</taxon>
        <taxon>Streptophyta</taxon>
        <taxon>Embryophyta</taxon>
        <taxon>Tracheophyta</taxon>
        <taxon>Spermatophyta</taxon>
        <taxon>Magnoliopsida</taxon>
        <taxon>eudicotyledons</taxon>
        <taxon>Gunneridae</taxon>
        <taxon>Pentapetalae</taxon>
        <taxon>rosids</taxon>
        <taxon>fabids</taxon>
        <taxon>Fabales</taxon>
        <taxon>Fabaceae</taxon>
        <taxon>Papilionoideae</taxon>
        <taxon>50 kb inversion clade</taxon>
        <taxon>NPAAA clade</taxon>
        <taxon>indigoferoid/millettioid clade</taxon>
        <taxon>Phaseoleae</taxon>
        <taxon>Mucuna</taxon>
    </lineage>
</organism>